<evidence type="ECO:0000313" key="2">
    <source>
        <dbReference type="Proteomes" id="UP000006457"/>
    </source>
</evidence>
<comment type="caution">
    <text evidence="1">The sequence shown here is derived from an EMBL/GenBank/DDBJ whole genome shotgun (WGS) entry which is preliminary data.</text>
</comment>
<sequence>MFISAPMLVLAVSSALNKMGNHVGQLGAMPSAGENLPTQAQSNITFSQQVGATHGQDGVIYHQMGEATYSNTGKVYYDTGKHIYASDASYCVKIGAVTQCTAPITK</sequence>
<dbReference type="AlphaFoldDB" id="I3D6C8"/>
<evidence type="ECO:0000313" key="1">
    <source>
        <dbReference type="EMBL" id="EIJ67271.1"/>
    </source>
</evidence>
<protein>
    <submittedName>
        <fullName evidence="1">Uncharacterized protein</fullName>
    </submittedName>
</protein>
<organism evidence="1 2">
    <name type="scientific">Pasteurella bettyae CCUG 2042</name>
    <dbReference type="NCBI Taxonomy" id="1095749"/>
    <lineage>
        <taxon>Bacteria</taxon>
        <taxon>Pseudomonadati</taxon>
        <taxon>Pseudomonadota</taxon>
        <taxon>Gammaproteobacteria</taxon>
        <taxon>Pasteurellales</taxon>
        <taxon>Pasteurellaceae</taxon>
        <taxon>Pasteurella</taxon>
    </lineage>
</organism>
<proteinExistence type="predicted"/>
<dbReference type="EMBL" id="AJSX01000047">
    <property type="protein sequence ID" value="EIJ67271.1"/>
    <property type="molecule type" value="Genomic_DNA"/>
</dbReference>
<name>I3D6C8_9PAST</name>
<reference evidence="1 2" key="1">
    <citation type="submission" date="2012-03" db="EMBL/GenBank/DDBJ databases">
        <authorList>
            <person name="Harkins D.M."/>
            <person name="Madupu R."/>
            <person name="Durkin A.S."/>
            <person name="Torralba M."/>
            <person name="Methe B."/>
            <person name="Sutton G.G."/>
            <person name="Nelson K.E."/>
        </authorList>
    </citation>
    <scope>NUCLEOTIDE SEQUENCE [LARGE SCALE GENOMIC DNA]</scope>
    <source>
        <strain evidence="1 2">CCUG 2042</strain>
    </source>
</reference>
<dbReference type="PATRIC" id="fig|1095749.3.peg.2099"/>
<dbReference type="Proteomes" id="UP000006457">
    <property type="component" value="Unassembled WGS sequence"/>
</dbReference>
<gene>
    <name evidence="1" type="ORF">HMPREF1052_0767</name>
</gene>
<keyword evidence="2" id="KW-1185">Reference proteome</keyword>
<accession>I3D6C8</accession>
<dbReference type="eggNOG" id="ENOG5030UBG">
    <property type="taxonomic scope" value="Bacteria"/>
</dbReference>